<protein>
    <submittedName>
        <fullName evidence="1">Uncharacterized protein</fullName>
    </submittedName>
</protein>
<name>A0A370HKE1_9NOCA</name>
<proteinExistence type="predicted"/>
<keyword evidence="2" id="KW-1185">Reference proteome</keyword>
<dbReference type="InterPro" id="IPR008949">
    <property type="entry name" value="Isoprenoid_synthase_dom_sf"/>
</dbReference>
<gene>
    <name evidence="1" type="ORF">DFR76_1224</name>
</gene>
<evidence type="ECO:0000313" key="2">
    <source>
        <dbReference type="Proteomes" id="UP000254869"/>
    </source>
</evidence>
<reference evidence="1 2" key="1">
    <citation type="submission" date="2018-07" db="EMBL/GenBank/DDBJ databases">
        <title>Genomic Encyclopedia of Type Strains, Phase IV (KMG-IV): sequencing the most valuable type-strain genomes for metagenomic binning, comparative biology and taxonomic classification.</title>
        <authorList>
            <person name="Goeker M."/>
        </authorList>
    </citation>
    <scope>NUCLEOTIDE SEQUENCE [LARGE SCALE GENOMIC DNA]</scope>
    <source>
        <strain evidence="1 2">DSM 44290</strain>
    </source>
</reference>
<comment type="caution">
    <text evidence="1">The sequence shown here is derived from an EMBL/GenBank/DDBJ whole genome shotgun (WGS) entry which is preliminary data.</text>
</comment>
<organism evidence="1 2">
    <name type="scientific">Nocardia pseudobrasiliensis</name>
    <dbReference type="NCBI Taxonomy" id="45979"/>
    <lineage>
        <taxon>Bacteria</taxon>
        <taxon>Bacillati</taxon>
        <taxon>Actinomycetota</taxon>
        <taxon>Actinomycetes</taxon>
        <taxon>Mycobacteriales</taxon>
        <taxon>Nocardiaceae</taxon>
        <taxon>Nocardia</taxon>
    </lineage>
</organism>
<dbReference type="EMBL" id="QQBC01000022">
    <property type="protein sequence ID" value="RDI58969.1"/>
    <property type="molecule type" value="Genomic_DNA"/>
</dbReference>
<sequence>MGRSRSKRLRWVSFVYQNDMCSVDKERADGSGDNVLLAWEAEGCTPDVARDRALERIHQLAGEFTILTSQTPHLARTLELDPEDKRGLETWTEACALYLSGAGRCQAAAARYAEVITEIAHDHHLDTAISR</sequence>
<dbReference type="SUPFAM" id="SSF48576">
    <property type="entry name" value="Terpenoid synthases"/>
    <property type="match status" value="1"/>
</dbReference>
<dbReference type="Proteomes" id="UP000254869">
    <property type="component" value="Unassembled WGS sequence"/>
</dbReference>
<evidence type="ECO:0000313" key="1">
    <source>
        <dbReference type="EMBL" id="RDI58969.1"/>
    </source>
</evidence>
<dbReference type="Gene3D" id="1.10.600.10">
    <property type="entry name" value="Farnesyl Diphosphate Synthase"/>
    <property type="match status" value="1"/>
</dbReference>
<accession>A0A370HKE1</accession>
<dbReference type="AlphaFoldDB" id="A0A370HKE1"/>